<dbReference type="GO" id="GO:0006631">
    <property type="term" value="P:fatty acid metabolic process"/>
    <property type="evidence" value="ECO:0007669"/>
    <property type="project" value="TreeGrafter"/>
</dbReference>
<evidence type="ECO:0000259" key="3">
    <source>
        <dbReference type="Pfam" id="PF00501"/>
    </source>
</evidence>
<dbReference type="EMBL" id="FXTO01000005">
    <property type="protein sequence ID" value="SMO52593.1"/>
    <property type="molecule type" value="Genomic_DNA"/>
</dbReference>
<dbReference type="InterPro" id="IPR045851">
    <property type="entry name" value="AMP-bd_C_sf"/>
</dbReference>
<keyword evidence="2" id="KW-0436">Ligase</keyword>
<keyword evidence="6" id="KW-1185">Reference proteome</keyword>
<feature type="domain" description="AMP-binding enzyme C-terminal" evidence="4">
    <location>
        <begin position="427"/>
        <end position="502"/>
    </location>
</feature>
<dbReference type="SUPFAM" id="SSF56801">
    <property type="entry name" value="Acetyl-CoA synthetase-like"/>
    <property type="match status" value="1"/>
</dbReference>
<dbReference type="InterPro" id="IPR020845">
    <property type="entry name" value="AMP-binding_CS"/>
</dbReference>
<evidence type="ECO:0000259" key="4">
    <source>
        <dbReference type="Pfam" id="PF13193"/>
    </source>
</evidence>
<dbReference type="PANTHER" id="PTHR43201:SF5">
    <property type="entry name" value="MEDIUM-CHAIN ACYL-COA LIGASE ACSF2, MITOCHONDRIAL"/>
    <property type="match status" value="1"/>
</dbReference>
<gene>
    <name evidence="5" type="ORF">SAMN06265173_1052</name>
</gene>
<reference evidence="5 6" key="1">
    <citation type="submission" date="2017-05" db="EMBL/GenBank/DDBJ databases">
        <authorList>
            <person name="Varghese N."/>
            <person name="Submissions S."/>
        </authorList>
    </citation>
    <scope>NUCLEOTIDE SEQUENCE [LARGE SCALE GENOMIC DNA]</scope>
    <source>
        <strain evidence="5 6">DSM 29506</strain>
    </source>
</reference>
<proteinExistence type="inferred from homology"/>
<evidence type="ECO:0000256" key="1">
    <source>
        <dbReference type="ARBA" id="ARBA00006432"/>
    </source>
</evidence>
<dbReference type="Proteomes" id="UP000316030">
    <property type="component" value="Unassembled WGS sequence"/>
</dbReference>
<accession>A0A521BZL0</accession>
<dbReference type="Pfam" id="PF00501">
    <property type="entry name" value="AMP-binding"/>
    <property type="match status" value="1"/>
</dbReference>
<evidence type="ECO:0000256" key="2">
    <source>
        <dbReference type="ARBA" id="ARBA00022598"/>
    </source>
</evidence>
<dbReference type="PROSITE" id="PS00455">
    <property type="entry name" value="AMP_BINDING"/>
    <property type="match status" value="1"/>
</dbReference>
<dbReference type="AlphaFoldDB" id="A0A521BZL0"/>
<dbReference type="Gene3D" id="3.40.50.12780">
    <property type="entry name" value="N-terminal domain of ligase-like"/>
    <property type="match status" value="1"/>
</dbReference>
<dbReference type="InterPro" id="IPR025110">
    <property type="entry name" value="AMP-bd_C"/>
</dbReference>
<dbReference type="RefSeq" id="WP_142492489.1">
    <property type="nucleotide sequence ID" value="NZ_FXTO01000005.1"/>
</dbReference>
<dbReference type="InterPro" id="IPR042099">
    <property type="entry name" value="ANL_N_sf"/>
</dbReference>
<dbReference type="Gene3D" id="3.30.300.30">
    <property type="match status" value="1"/>
</dbReference>
<protein>
    <submittedName>
        <fullName evidence="5">Long-chain acyl-CoA synthetase</fullName>
    </submittedName>
</protein>
<dbReference type="OrthoDB" id="9803968at2"/>
<dbReference type="InterPro" id="IPR000873">
    <property type="entry name" value="AMP-dep_synth/lig_dom"/>
</dbReference>
<sequence>MSQNFDGGVTPPGAIARISIGDILRRTARRLPDHVVLIDGDRRVTYAELDAQANRLAHHLIARGANPGDRCSTVCANTVELVAAIFALHRAGLIWVPINLMLEDEDVEYTLTHAGVSHAIIGPEFENHPNLGTVIQRLGISYDVTQPGFPMAQHHPATEPDVEIDRDDIAAIIYTSGTTSKPKGAMHTHQSIFMAVMSNTIEWSLTRTDGIPLQLPLFHCGAHCLLLSFMMVGARCVLLRGFDAGALLRVIDEEQMSVCVGLPMMYTAMLDHPDRAKYSTKSLRFGLHTMAPMFEPLMRRMIDEFCPTFMQTSGQTEMYPITTISMPDRQLARFGNYWGEAAVVNDMAIMDDDGNLLPPGQIGELVHRGPNVMFGYYKNPEATAEARKFGWHHTGDLGLITEDGEFQFLDRKKDMIKTGGENVSTIQVEEQLLACPEVEAAIAVGLPHPRWGEAVTAFVVARDKAAQDPTPIMDRITAHLSGFQMPKKIVFVDSVPTTATGKLRKVELRQQYQDLYAAE</sequence>
<organism evidence="5 6">
    <name type="scientific">Thalassovita litoralis</name>
    <dbReference type="NCBI Taxonomy" id="1010611"/>
    <lineage>
        <taxon>Bacteria</taxon>
        <taxon>Pseudomonadati</taxon>
        <taxon>Pseudomonadota</taxon>
        <taxon>Alphaproteobacteria</taxon>
        <taxon>Rhodobacterales</taxon>
        <taxon>Roseobacteraceae</taxon>
        <taxon>Thalassovita</taxon>
    </lineage>
</organism>
<comment type="similarity">
    <text evidence="1">Belongs to the ATP-dependent AMP-binding enzyme family.</text>
</comment>
<name>A0A521BZL0_9RHOB</name>
<evidence type="ECO:0000313" key="5">
    <source>
        <dbReference type="EMBL" id="SMO52593.1"/>
    </source>
</evidence>
<feature type="domain" description="AMP-dependent synthetase/ligase" evidence="3">
    <location>
        <begin position="24"/>
        <end position="377"/>
    </location>
</feature>
<dbReference type="PANTHER" id="PTHR43201">
    <property type="entry name" value="ACYL-COA SYNTHETASE"/>
    <property type="match status" value="1"/>
</dbReference>
<dbReference type="Pfam" id="PF13193">
    <property type="entry name" value="AMP-binding_C"/>
    <property type="match status" value="1"/>
</dbReference>
<dbReference type="GO" id="GO:0031956">
    <property type="term" value="F:medium-chain fatty acid-CoA ligase activity"/>
    <property type="evidence" value="ECO:0007669"/>
    <property type="project" value="TreeGrafter"/>
</dbReference>
<evidence type="ECO:0000313" key="6">
    <source>
        <dbReference type="Proteomes" id="UP000316030"/>
    </source>
</evidence>